<evidence type="ECO:0000313" key="1">
    <source>
        <dbReference type="EMBL" id="KAK8517305.1"/>
    </source>
</evidence>
<comment type="caution">
    <text evidence="1">The sequence shown here is derived from an EMBL/GenBank/DDBJ whole genome shotgun (WGS) entry which is preliminary data.</text>
</comment>
<dbReference type="PANTHER" id="PTHR46890:SF48">
    <property type="entry name" value="RNA-DIRECTED DNA POLYMERASE"/>
    <property type="match status" value="1"/>
</dbReference>
<sequence>MKGMAPLKASGKDGYPALFFQRFWHIIRHEITQYCLAILNSDQGITDINGTDIVLIPKVPSPSSMSQLRPKSLCNILYKIIAKVLAIRL</sequence>
<organism evidence="1 2">
    <name type="scientific">Hibiscus sabdariffa</name>
    <name type="common">roselle</name>
    <dbReference type="NCBI Taxonomy" id="183260"/>
    <lineage>
        <taxon>Eukaryota</taxon>
        <taxon>Viridiplantae</taxon>
        <taxon>Streptophyta</taxon>
        <taxon>Embryophyta</taxon>
        <taxon>Tracheophyta</taxon>
        <taxon>Spermatophyta</taxon>
        <taxon>Magnoliopsida</taxon>
        <taxon>eudicotyledons</taxon>
        <taxon>Gunneridae</taxon>
        <taxon>Pentapetalae</taxon>
        <taxon>rosids</taxon>
        <taxon>malvids</taxon>
        <taxon>Malvales</taxon>
        <taxon>Malvaceae</taxon>
        <taxon>Malvoideae</taxon>
        <taxon>Hibiscus</taxon>
    </lineage>
</organism>
<dbReference type="EMBL" id="JBBPBM010000056">
    <property type="protein sequence ID" value="KAK8517305.1"/>
    <property type="molecule type" value="Genomic_DNA"/>
</dbReference>
<name>A0ABR2CCT2_9ROSI</name>
<evidence type="ECO:0000313" key="2">
    <source>
        <dbReference type="Proteomes" id="UP001472677"/>
    </source>
</evidence>
<dbReference type="InterPro" id="IPR052343">
    <property type="entry name" value="Retrotransposon-Effector_Assoc"/>
</dbReference>
<gene>
    <name evidence="1" type="ORF">V6N12_032499</name>
</gene>
<reference evidence="1 2" key="1">
    <citation type="journal article" date="2024" name="G3 (Bethesda)">
        <title>Genome assembly of Hibiscus sabdariffa L. provides insights into metabolisms of medicinal natural products.</title>
        <authorList>
            <person name="Kim T."/>
        </authorList>
    </citation>
    <scope>NUCLEOTIDE SEQUENCE [LARGE SCALE GENOMIC DNA]</scope>
    <source>
        <strain evidence="1">TK-2024</strain>
        <tissue evidence="1">Old leaves</tissue>
    </source>
</reference>
<dbReference type="Proteomes" id="UP001472677">
    <property type="component" value="Unassembled WGS sequence"/>
</dbReference>
<protein>
    <submittedName>
        <fullName evidence="1">Uncharacterized protein</fullName>
    </submittedName>
</protein>
<accession>A0ABR2CCT2</accession>
<keyword evidence="2" id="KW-1185">Reference proteome</keyword>
<proteinExistence type="predicted"/>
<dbReference type="PANTHER" id="PTHR46890">
    <property type="entry name" value="NON-LTR RETROLELEMENT REVERSE TRANSCRIPTASE-LIKE PROTEIN-RELATED"/>
    <property type="match status" value="1"/>
</dbReference>